<evidence type="ECO:0000313" key="3">
    <source>
        <dbReference type="Proteomes" id="UP000032180"/>
    </source>
</evidence>
<reference evidence="3" key="2">
    <citation type="submission" date="2013-12" db="EMBL/GenBank/DDBJ databases">
        <authorList>
            <person name="Yu Y."/>
            <person name="Lee S."/>
            <person name="de Baynast K."/>
            <person name="Wissotski M."/>
            <person name="Liu L."/>
            <person name="Talag J."/>
            <person name="Goicoechea J."/>
            <person name="Angelova A."/>
            <person name="Jetty R."/>
            <person name="Kudrna D."/>
            <person name="Golser W."/>
            <person name="Rivera L."/>
            <person name="Zhang J."/>
            <person name="Wing R."/>
        </authorList>
    </citation>
    <scope>NUCLEOTIDE SEQUENCE</scope>
</reference>
<keyword evidence="1" id="KW-1133">Transmembrane helix</keyword>
<reference evidence="2" key="3">
    <citation type="submission" date="2015-04" db="UniProtKB">
        <authorList>
            <consortium name="EnsemblPlants"/>
        </authorList>
    </citation>
    <scope>IDENTIFICATION</scope>
</reference>
<dbReference type="Proteomes" id="UP000032180">
    <property type="component" value="Chromosome 7"/>
</dbReference>
<accession>A0A0D9WXD2</accession>
<sequence>MGGYQQALDPDNQKPSCSKNHGYFLSKPFFVWLTCGFLSLAVLHLFCCVPTGNGRATFSPLMQYLNNTYSFVSEVYASRRKEL</sequence>
<protein>
    <submittedName>
        <fullName evidence="2">Uncharacterized protein</fullName>
    </submittedName>
</protein>
<dbReference type="EnsemblPlants" id="LPERR07G07830.1">
    <property type="protein sequence ID" value="LPERR07G07830.1"/>
    <property type="gene ID" value="LPERR07G07830"/>
</dbReference>
<dbReference type="Gramene" id="LPERR07G07830.1">
    <property type="protein sequence ID" value="LPERR07G07830.1"/>
    <property type="gene ID" value="LPERR07G07830"/>
</dbReference>
<feature type="transmembrane region" description="Helical" evidence="1">
    <location>
        <begin position="29"/>
        <end position="49"/>
    </location>
</feature>
<evidence type="ECO:0000313" key="2">
    <source>
        <dbReference type="EnsemblPlants" id="LPERR07G07830.1"/>
    </source>
</evidence>
<keyword evidence="1" id="KW-0472">Membrane</keyword>
<keyword evidence="3" id="KW-1185">Reference proteome</keyword>
<dbReference type="AlphaFoldDB" id="A0A0D9WXD2"/>
<keyword evidence="1" id="KW-0812">Transmembrane</keyword>
<dbReference type="HOGENOM" id="CLU_2675012_0_0_1"/>
<organism evidence="2 3">
    <name type="scientific">Leersia perrieri</name>
    <dbReference type="NCBI Taxonomy" id="77586"/>
    <lineage>
        <taxon>Eukaryota</taxon>
        <taxon>Viridiplantae</taxon>
        <taxon>Streptophyta</taxon>
        <taxon>Embryophyta</taxon>
        <taxon>Tracheophyta</taxon>
        <taxon>Spermatophyta</taxon>
        <taxon>Magnoliopsida</taxon>
        <taxon>Liliopsida</taxon>
        <taxon>Poales</taxon>
        <taxon>Poaceae</taxon>
        <taxon>BOP clade</taxon>
        <taxon>Oryzoideae</taxon>
        <taxon>Oryzeae</taxon>
        <taxon>Oryzinae</taxon>
        <taxon>Leersia</taxon>
    </lineage>
</organism>
<name>A0A0D9WXD2_9ORYZ</name>
<reference evidence="2 3" key="1">
    <citation type="submission" date="2012-08" db="EMBL/GenBank/DDBJ databases">
        <title>Oryza genome evolution.</title>
        <authorList>
            <person name="Wing R.A."/>
        </authorList>
    </citation>
    <scope>NUCLEOTIDE SEQUENCE</scope>
</reference>
<evidence type="ECO:0000256" key="1">
    <source>
        <dbReference type="SAM" id="Phobius"/>
    </source>
</evidence>
<proteinExistence type="predicted"/>